<gene>
    <name evidence="2" type="ORF">MCHLDSM_00305</name>
</gene>
<organism evidence="2 3">
    <name type="scientific">Mycolicibacterium chlorophenolicum</name>
    <dbReference type="NCBI Taxonomy" id="37916"/>
    <lineage>
        <taxon>Bacteria</taxon>
        <taxon>Bacillati</taxon>
        <taxon>Actinomycetota</taxon>
        <taxon>Actinomycetes</taxon>
        <taxon>Mycobacteriales</taxon>
        <taxon>Mycobacteriaceae</taxon>
        <taxon>Mycolicibacterium</taxon>
    </lineage>
</organism>
<sequence precursor="true">MWSSVDKAVRTALVASVCVIAASLSSGWARADATDDYPIPTRIWQTPCDAEQILAAVRDTSPIYYERYMIDKNNRPADVQQNAVDRINWFFSLAPAERRAYSEQVATNIYGEPMAQRWGNWAKPFFNNKGVAAKATDVCMNYPRGDMSVWDWPVTR</sequence>
<comment type="caution">
    <text evidence="2">The sequence shown here is derived from an EMBL/GenBank/DDBJ whole genome shotgun (WGS) entry which is preliminary data.</text>
</comment>
<evidence type="ECO:0008006" key="4">
    <source>
        <dbReference type="Google" id="ProtNLM"/>
    </source>
</evidence>
<dbReference type="PATRIC" id="fig|37916.4.peg.335"/>
<dbReference type="STRING" id="37916.MCHLDSM_00305"/>
<reference evidence="2 3" key="1">
    <citation type="journal article" date="2015" name="Genome Biol. Evol.">
        <title>Characterization of Three Mycobacterium spp. with Potential Use in Bioremediation by Genome Sequencing and Comparative Genomics.</title>
        <authorList>
            <person name="Das S."/>
            <person name="Pettersson B.M."/>
            <person name="Behra P.R."/>
            <person name="Ramesh M."/>
            <person name="Dasgupta S."/>
            <person name="Bhattacharya A."/>
            <person name="Kirsebom L.A."/>
        </authorList>
    </citation>
    <scope>NUCLEOTIDE SEQUENCE [LARGE SCALE GENOMIC DNA]</scope>
    <source>
        <strain evidence="2 3">DSM 43826</strain>
    </source>
</reference>
<evidence type="ECO:0000313" key="3">
    <source>
        <dbReference type="Proteomes" id="UP000036513"/>
    </source>
</evidence>
<name>A0A0J6WNJ6_9MYCO</name>
<dbReference type="Pfam" id="PF16877">
    <property type="entry name" value="DUF5078"/>
    <property type="match status" value="1"/>
</dbReference>
<evidence type="ECO:0000313" key="2">
    <source>
        <dbReference type="EMBL" id="KMO83653.1"/>
    </source>
</evidence>
<dbReference type="InterPro" id="IPR031702">
    <property type="entry name" value="DUF5078"/>
</dbReference>
<evidence type="ECO:0000256" key="1">
    <source>
        <dbReference type="SAM" id="SignalP"/>
    </source>
</evidence>
<feature type="signal peptide" evidence="1">
    <location>
        <begin position="1"/>
        <end position="31"/>
    </location>
</feature>
<accession>A0A0J6WNJ6</accession>
<keyword evidence="1" id="KW-0732">Signal</keyword>
<keyword evidence="3" id="KW-1185">Reference proteome</keyword>
<dbReference type="AlphaFoldDB" id="A0A0J6WNJ6"/>
<proteinExistence type="predicted"/>
<dbReference type="Proteomes" id="UP000036513">
    <property type="component" value="Unassembled WGS sequence"/>
</dbReference>
<dbReference type="EMBL" id="JYNL01000003">
    <property type="protein sequence ID" value="KMO83653.1"/>
    <property type="molecule type" value="Genomic_DNA"/>
</dbReference>
<feature type="chain" id="PRO_5005284160" description="DUF5078 domain-containing protein" evidence="1">
    <location>
        <begin position="32"/>
        <end position="156"/>
    </location>
</feature>
<protein>
    <recommendedName>
        <fullName evidence="4">DUF5078 domain-containing protein</fullName>
    </recommendedName>
</protein>